<name>A0AAQ3QEN3_9LILI</name>
<proteinExistence type="predicted"/>
<gene>
    <name evidence="3" type="ORF">Cni_G14339</name>
</gene>
<dbReference type="Proteomes" id="UP001327560">
    <property type="component" value="Chromosome 4"/>
</dbReference>
<reference evidence="3 4" key="1">
    <citation type="submission" date="2023-10" db="EMBL/GenBank/DDBJ databases">
        <title>Chromosome-scale genome assembly provides insights into flower coloration mechanisms of Canna indica.</title>
        <authorList>
            <person name="Li C."/>
        </authorList>
    </citation>
    <scope>NUCLEOTIDE SEQUENCE [LARGE SCALE GENOMIC DNA]</scope>
    <source>
        <tissue evidence="3">Flower</tissue>
    </source>
</reference>
<protein>
    <recommendedName>
        <fullName evidence="2">Nucleotide-diphospho-sugar transferase domain-containing protein</fullName>
    </recommendedName>
</protein>
<accession>A0AAQ3QEN3</accession>
<feature type="domain" description="Nucleotide-diphospho-sugar transferase" evidence="2">
    <location>
        <begin position="396"/>
        <end position="595"/>
    </location>
</feature>
<dbReference type="PANTHER" id="PTHR46038">
    <property type="entry name" value="EXPRESSED PROTEIN-RELATED"/>
    <property type="match status" value="1"/>
</dbReference>
<dbReference type="AlphaFoldDB" id="A0AAQ3QEN3"/>
<evidence type="ECO:0000313" key="4">
    <source>
        <dbReference type="Proteomes" id="UP001327560"/>
    </source>
</evidence>
<organism evidence="3 4">
    <name type="scientific">Canna indica</name>
    <name type="common">Indian-shot</name>
    <dbReference type="NCBI Taxonomy" id="4628"/>
    <lineage>
        <taxon>Eukaryota</taxon>
        <taxon>Viridiplantae</taxon>
        <taxon>Streptophyta</taxon>
        <taxon>Embryophyta</taxon>
        <taxon>Tracheophyta</taxon>
        <taxon>Spermatophyta</taxon>
        <taxon>Magnoliopsida</taxon>
        <taxon>Liliopsida</taxon>
        <taxon>Zingiberales</taxon>
        <taxon>Cannaceae</taxon>
        <taxon>Canna</taxon>
    </lineage>
</organism>
<dbReference type="PANTHER" id="PTHR46038:SF12">
    <property type="entry name" value="OS03G0731800 PROTEIN"/>
    <property type="match status" value="1"/>
</dbReference>
<keyword evidence="1" id="KW-0732">Signal</keyword>
<feature type="chain" id="PRO_5042836463" description="Nucleotide-diphospho-sugar transferase domain-containing protein" evidence="1">
    <location>
        <begin position="26"/>
        <end position="625"/>
    </location>
</feature>
<keyword evidence="4" id="KW-1185">Reference proteome</keyword>
<dbReference type="Pfam" id="PF03407">
    <property type="entry name" value="Nucleotid_trans"/>
    <property type="match status" value="2"/>
</dbReference>
<evidence type="ECO:0000313" key="3">
    <source>
        <dbReference type="EMBL" id="WOL05610.1"/>
    </source>
</evidence>
<dbReference type="InterPro" id="IPR005069">
    <property type="entry name" value="Nucl-diP-sugar_transferase"/>
</dbReference>
<feature type="domain" description="Nucleotide-diphospho-sugar transferase" evidence="2">
    <location>
        <begin position="120"/>
        <end position="317"/>
    </location>
</feature>
<dbReference type="EMBL" id="CP136893">
    <property type="protein sequence ID" value="WOL05610.1"/>
    <property type="molecule type" value="Genomic_DNA"/>
</dbReference>
<sequence>MVFRRGFSTARCSLRLLLCFLLASALVYDCSWLPEMPIFSMLQYSCLQSYILCYSTPNCPLCACQKRTPPKDELQVQLEGASMENMTLIIGMLNKASVDDNGMLRLFLQSLREGENTEFLIKHILFLAADQTSYNYCNLLQLHCFQLYAEKARLSSCFGSASLSTDWTQARFLGEVLKRGYSFIFTDMDVMWLRNPFTRLKRNGEDMQLSRDVRDGHPLDDESNSINSGLFFVSSNEKTTALFTRPNSLMSNSRNIKEVDALHLMKSEALLRQLGIKVKYLDTAYFSSFCQDKLDITKLTTVHANCCPNTQSKFTDLKAILDVWKAYNGSSNLPARKSCTESWKASRKDTTFSLRGASMGNKILIISYLNKAYVEENGMLDLFLRSLKEGENTAFLIKHLFLITVDQIAFDRCKKLKLHCYQLAAEGLNFSKEQRYMSKGYVNLVWQKIVVLREVLRLGYNFIFTDMDVIWLRNPFAKLSLHEEDMQISCDRYNGMPYNDSNNINTGFFSVASNHRTMKLFDRWVESRKAMPGKNDQEVLAFLKNRGVFRLTGVRVRFLDTADFSGFCQVSKNSKEVTTMHANCCRSMKAKLDYLSASLEAWKRVNGTAAISWPKRVCSQSWRPA</sequence>
<evidence type="ECO:0000256" key="1">
    <source>
        <dbReference type="SAM" id="SignalP"/>
    </source>
</evidence>
<feature type="signal peptide" evidence="1">
    <location>
        <begin position="1"/>
        <end position="25"/>
    </location>
</feature>
<dbReference type="InterPro" id="IPR044821">
    <property type="entry name" value="At1g28695/At4g15970-like"/>
</dbReference>
<evidence type="ECO:0000259" key="2">
    <source>
        <dbReference type="Pfam" id="PF03407"/>
    </source>
</evidence>